<protein>
    <recommendedName>
        <fullName evidence="1">Anti sigma-E protein RseA N-terminal domain-containing protein</fullName>
    </recommendedName>
</protein>
<dbReference type="GO" id="GO:0016989">
    <property type="term" value="F:sigma factor antagonist activity"/>
    <property type="evidence" value="ECO:0007669"/>
    <property type="project" value="InterPro"/>
</dbReference>
<feature type="domain" description="Anti sigma-E protein RseA N-terminal" evidence="1">
    <location>
        <begin position="7"/>
        <end position="91"/>
    </location>
</feature>
<dbReference type="CDD" id="cd16328">
    <property type="entry name" value="RseA_N"/>
    <property type="match status" value="1"/>
</dbReference>
<reference evidence="2" key="1">
    <citation type="submission" date="2018-10" db="EMBL/GenBank/DDBJ databases">
        <title>Acidithiobacillus sulfuriphilus sp. nov.: an extremely acidophilic sulfur-oxidizing chemolithotroph isolated from a neutral pH environment.</title>
        <authorList>
            <person name="Falagan C."/>
            <person name="Moya-Beltran A."/>
            <person name="Quatrini R."/>
            <person name="Johnson D.B."/>
        </authorList>
    </citation>
    <scope>NUCLEOTIDE SEQUENCE [LARGE SCALE GENOMIC DNA]</scope>
    <source>
        <strain evidence="2">CJ-2</strain>
    </source>
</reference>
<dbReference type="Gene3D" id="1.10.10.880">
    <property type="entry name" value="Anti sigma-E protein RseA, N-terminal domain"/>
    <property type="match status" value="1"/>
</dbReference>
<gene>
    <name evidence="2" type="ORF">EC580_12795</name>
</gene>
<dbReference type="Pfam" id="PF03872">
    <property type="entry name" value="RseA_N"/>
    <property type="match status" value="1"/>
</dbReference>
<accession>A0A3M8QPQ8</accession>
<dbReference type="InterPro" id="IPR036147">
    <property type="entry name" value="Anti-sigma_E_RseA_N_sf"/>
</dbReference>
<name>A0A3M8QPQ8_9PROT</name>
<dbReference type="AlphaFoldDB" id="A0A3M8QPQ8"/>
<dbReference type="RefSeq" id="WP_123105666.1">
    <property type="nucleotide sequence ID" value="NZ_CP127527.1"/>
</dbReference>
<comment type="caution">
    <text evidence="2">The sequence shown here is derived from an EMBL/GenBank/DDBJ whole genome shotgun (WGS) entry which is preliminary data.</text>
</comment>
<dbReference type="OrthoDB" id="5296552at2"/>
<dbReference type="EMBL" id="RIZI01000191">
    <property type="protein sequence ID" value="RNF58226.1"/>
    <property type="molecule type" value="Genomic_DNA"/>
</dbReference>
<evidence type="ECO:0000313" key="2">
    <source>
        <dbReference type="EMBL" id="RNF58226.1"/>
    </source>
</evidence>
<dbReference type="InterPro" id="IPR005572">
    <property type="entry name" value="Anti-sigma_E_RseA_N"/>
</dbReference>
<proteinExistence type="predicted"/>
<sequence>MNDETQKELMAFMEGELSGLRGKRLVSRLQSERGLRDAWERQHSVAHLMQMPTPRFAPPGFADRLAQAIALEPSILAPQAQLHSRPSSIRWIKVGSIAAVLVVSVTLVGLFPRNPGTPQPASLAALHPVQASASQGELVGPQSFALRQVDAVAEPGATMDGLIQRDIQRLWVPGYGAYTGSASAVHQGRSHQAGTLSATYSVTEGISNEPVAFSPGNP</sequence>
<organism evidence="2">
    <name type="scientific">Acidithiobacillus sulfuriphilus</name>
    <dbReference type="NCBI Taxonomy" id="1867749"/>
    <lineage>
        <taxon>Bacteria</taxon>
        <taxon>Pseudomonadati</taxon>
        <taxon>Pseudomonadota</taxon>
        <taxon>Acidithiobacillia</taxon>
        <taxon>Acidithiobacillales</taxon>
        <taxon>Acidithiobacillaceae</taxon>
        <taxon>Acidithiobacillus</taxon>
    </lineage>
</organism>
<evidence type="ECO:0000259" key="1">
    <source>
        <dbReference type="Pfam" id="PF03872"/>
    </source>
</evidence>